<evidence type="ECO:0000256" key="5">
    <source>
        <dbReference type="ARBA" id="ARBA00022692"/>
    </source>
</evidence>
<proteinExistence type="inferred from homology"/>
<evidence type="ECO:0000256" key="6">
    <source>
        <dbReference type="ARBA" id="ARBA00022968"/>
    </source>
</evidence>
<dbReference type="EMBL" id="JAUCMV010000003">
    <property type="protein sequence ID" value="KAK0407602.1"/>
    <property type="molecule type" value="Genomic_DNA"/>
</dbReference>
<reference evidence="12" key="1">
    <citation type="submission" date="2023-06" db="EMBL/GenBank/DDBJ databases">
        <title>Genomic analysis of the entomopathogenic nematode Steinernema hermaphroditum.</title>
        <authorList>
            <person name="Schwarz E.M."/>
            <person name="Heppert J.K."/>
            <person name="Baniya A."/>
            <person name="Schwartz H.T."/>
            <person name="Tan C.-H."/>
            <person name="Antoshechkin I."/>
            <person name="Sternberg P.W."/>
            <person name="Goodrich-Blair H."/>
            <person name="Dillman A.R."/>
        </authorList>
    </citation>
    <scope>NUCLEOTIDE SEQUENCE</scope>
    <source>
        <strain evidence="12">PS9179</strain>
        <tissue evidence="12">Whole animal</tissue>
    </source>
</reference>
<gene>
    <name evidence="12" type="ORF">QR680_003488</name>
</gene>
<accession>A0AA39HKK9</accession>
<feature type="region of interest" description="Disordered" evidence="11">
    <location>
        <begin position="1"/>
        <end position="27"/>
    </location>
</feature>
<comment type="subcellular location">
    <subcellularLocation>
        <location evidence="1 10">Golgi apparatus membrane</location>
        <topology evidence="1 10">Single-pass type II membrane protein</topology>
    </subcellularLocation>
</comment>
<keyword evidence="6" id="KW-0735">Signal-anchor</keyword>
<evidence type="ECO:0000256" key="1">
    <source>
        <dbReference type="ARBA" id="ARBA00004323"/>
    </source>
</evidence>
<feature type="compositionally biased region" description="Pro residues" evidence="11">
    <location>
        <begin position="1"/>
        <end position="11"/>
    </location>
</feature>
<keyword evidence="5" id="KW-0812">Transmembrane</keyword>
<comment type="similarity">
    <text evidence="2 10">Belongs to the glycosyltransferase 31 family.</text>
</comment>
<evidence type="ECO:0000313" key="12">
    <source>
        <dbReference type="EMBL" id="KAK0407602.1"/>
    </source>
</evidence>
<dbReference type="PANTHER" id="PTHR11214:SF314">
    <property type="entry name" value="HEXOSYLTRANSFERASE"/>
    <property type="match status" value="1"/>
</dbReference>
<evidence type="ECO:0000256" key="8">
    <source>
        <dbReference type="ARBA" id="ARBA00023034"/>
    </source>
</evidence>
<keyword evidence="3 10" id="KW-0328">Glycosyltransferase</keyword>
<evidence type="ECO:0000313" key="13">
    <source>
        <dbReference type="Proteomes" id="UP001175271"/>
    </source>
</evidence>
<keyword evidence="9" id="KW-0472">Membrane</keyword>
<evidence type="ECO:0000256" key="3">
    <source>
        <dbReference type="ARBA" id="ARBA00022676"/>
    </source>
</evidence>
<name>A0AA39HKK9_9BILA</name>
<dbReference type="EC" id="2.4.1.-" evidence="10"/>
<sequence length="132" mass="15263">MCVRLPSPPSIRPTTSQPDRRVSLRKNSSSSLVEDDVVRINYSKGYYNLQMKTYGFWVYHRDYCPQAKYLLKVDSDVLVNLKGFEELCRSQGNTSMISGYSYDAWVPVNSDPSSKFYIPNFVYSHGYYPPYA</sequence>
<evidence type="ECO:0000256" key="10">
    <source>
        <dbReference type="RuleBase" id="RU363063"/>
    </source>
</evidence>
<evidence type="ECO:0000256" key="9">
    <source>
        <dbReference type="ARBA" id="ARBA00023136"/>
    </source>
</evidence>
<organism evidence="12 13">
    <name type="scientific">Steinernema hermaphroditum</name>
    <dbReference type="NCBI Taxonomy" id="289476"/>
    <lineage>
        <taxon>Eukaryota</taxon>
        <taxon>Metazoa</taxon>
        <taxon>Ecdysozoa</taxon>
        <taxon>Nematoda</taxon>
        <taxon>Chromadorea</taxon>
        <taxon>Rhabditida</taxon>
        <taxon>Tylenchina</taxon>
        <taxon>Panagrolaimomorpha</taxon>
        <taxon>Strongyloidoidea</taxon>
        <taxon>Steinernematidae</taxon>
        <taxon>Steinernema</taxon>
    </lineage>
</organism>
<dbReference type="PANTHER" id="PTHR11214">
    <property type="entry name" value="BETA-1,3-N-ACETYLGLUCOSAMINYLTRANSFERASE"/>
    <property type="match status" value="1"/>
</dbReference>
<keyword evidence="13" id="KW-1185">Reference proteome</keyword>
<keyword evidence="8 10" id="KW-0333">Golgi apparatus</keyword>
<comment type="caution">
    <text evidence="12">The sequence shown here is derived from an EMBL/GenBank/DDBJ whole genome shotgun (WGS) entry which is preliminary data.</text>
</comment>
<evidence type="ECO:0000256" key="4">
    <source>
        <dbReference type="ARBA" id="ARBA00022679"/>
    </source>
</evidence>
<evidence type="ECO:0000256" key="2">
    <source>
        <dbReference type="ARBA" id="ARBA00008661"/>
    </source>
</evidence>
<dbReference type="GO" id="GO:0016758">
    <property type="term" value="F:hexosyltransferase activity"/>
    <property type="evidence" value="ECO:0007669"/>
    <property type="project" value="InterPro"/>
</dbReference>
<keyword evidence="4" id="KW-0808">Transferase</keyword>
<evidence type="ECO:0000256" key="7">
    <source>
        <dbReference type="ARBA" id="ARBA00022989"/>
    </source>
</evidence>
<keyword evidence="7" id="KW-1133">Transmembrane helix</keyword>
<dbReference type="GO" id="GO:0000139">
    <property type="term" value="C:Golgi membrane"/>
    <property type="evidence" value="ECO:0007669"/>
    <property type="project" value="UniProtKB-SubCell"/>
</dbReference>
<dbReference type="Proteomes" id="UP001175271">
    <property type="component" value="Unassembled WGS sequence"/>
</dbReference>
<evidence type="ECO:0000256" key="11">
    <source>
        <dbReference type="SAM" id="MobiDB-lite"/>
    </source>
</evidence>
<dbReference type="AlphaFoldDB" id="A0AA39HKK9"/>
<dbReference type="InterPro" id="IPR002659">
    <property type="entry name" value="Glyco_trans_31"/>
</dbReference>
<dbReference type="GO" id="GO:0006493">
    <property type="term" value="P:protein O-linked glycosylation"/>
    <property type="evidence" value="ECO:0007669"/>
    <property type="project" value="TreeGrafter"/>
</dbReference>
<protein>
    <recommendedName>
        <fullName evidence="10">Hexosyltransferase</fullName>
        <ecNumber evidence="10">2.4.1.-</ecNumber>
    </recommendedName>
</protein>
<dbReference type="Pfam" id="PF01762">
    <property type="entry name" value="Galactosyl_T"/>
    <property type="match status" value="1"/>
</dbReference>